<sequence>MNKLFYKYKLQLSIGILWLFHISAIIGIGLGYMDWFIEKTPLNLLVSMVLFFLIYPLNSSKKLIIFFAFGSIGMFAEWLGVNYQLLFGSYSYGNNFGTKLDGVPYLIGVYWALLTFVTAAIVDYTEWSTKPKIIVAAFLMVLLDFLMEFSAPIFDFWEFTGGTPKIENYVTWFVLGVILQTILRLVNIKGSRLFSLHLYLAEVTFFVFAFFYF</sequence>
<reference evidence="2 3" key="1">
    <citation type="submission" date="2023-11" db="EMBL/GenBank/DDBJ databases">
        <title>Winogradskyella pelagius sp. nov., isolated from coastal sediment.</title>
        <authorList>
            <person name="Li F."/>
        </authorList>
    </citation>
    <scope>NUCLEOTIDE SEQUENCE [LARGE SCALE GENOMIC DNA]</scope>
    <source>
        <strain evidence="2 3">KCTC 23502</strain>
    </source>
</reference>
<dbReference type="PANTHER" id="PTHR39419">
    <property type="entry name" value="SLL0814 PROTEIN"/>
    <property type="match status" value="1"/>
</dbReference>
<keyword evidence="1" id="KW-0472">Membrane</keyword>
<name>A0ABU5EQS9_9FLAO</name>
<evidence type="ECO:0000256" key="1">
    <source>
        <dbReference type="SAM" id="Phobius"/>
    </source>
</evidence>
<feature type="transmembrane region" description="Helical" evidence="1">
    <location>
        <begin position="193"/>
        <end position="212"/>
    </location>
</feature>
<keyword evidence="3" id="KW-1185">Reference proteome</keyword>
<organism evidence="2 3">
    <name type="scientific">Winogradskyella aquimaris</name>
    <dbReference type="NCBI Taxonomy" id="864074"/>
    <lineage>
        <taxon>Bacteria</taxon>
        <taxon>Pseudomonadati</taxon>
        <taxon>Bacteroidota</taxon>
        <taxon>Flavobacteriia</taxon>
        <taxon>Flavobacteriales</taxon>
        <taxon>Flavobacteriaceae</taxon>
        <taxon>Winogradskyella</taxon>
    </lineage>
</organism>
<gene>
    <name evidence="2" type="ORF">SNF14_07245</name>
</gene>
<feature type="transmembrane region" description="Helical" evidence="1">
    <location>
        <begin position="64"/>
        <end position="83"/>
    </location>
</feature>
<dbReference type="Pfam" id="PF04240">
    <property type="entry name" value="Caroten_synth"/>
    <property type="match status" value="1"/>
</dbReference>
<feature type="transmembrane region" description="Helical" evidence="1">
    <location>
        <begin position="169"/>
        <end position="186"/>
    </location>
</feature>
<dbReference type="PANTHER" id="PTHR39419:SF1">
    <property type="entry name" value="SLL0814 PROTEIN"/>
    <property type="match status" value="1"/>
</dbReference>
<feature type="transmembrane region" description="Helical" evidence="1">
    <location>
        <begin position="39"/>
        <end position="57"/>
    </location>
</feature>
<feature type="transmembrane region" description="Helical" evidence="1">
    <location>
        <begin position="103"/>
        <end position="122"/>
    </location>
</feature>
<protein>
    <submittedName>
        <fullName evidence="2">Carotenoid biosynthesis protein</fullName>
    </submittedName>
</protein>
<dbReference type="Proteomes" id="UP001285855">
    <property type="component" value="Unassembled WGS sequence"/>
</dbReference>
<evidence type="ECO:0000313" key="3">
    <source>
        <dbReference type="Proteomes" id="UP001285855"/>
    </source>
</evidence>
<comment type="caution">
    <text evidence="2">The sequence shown here is derived from an EMBL/GenBank/DDBJ whole genome shotgun (WGS) entry which is preliminary data.</text>
</comment>
<feature type="transmembrane region" description="Helical" evidence="1">
    <location>
        <begin position="12"/>
        <end position="33"/>
    </location>
</feature>
<accession>A0ABU5EQS9</accession>
<dbReference type="InterPro" id="IPR007354">
    <property type="entry name" value="CruF-like"/>
</dbReference>
<proteinExistence type="predicted"/>
<evidence type="ECO:0000313" key="2">
    <source>
        <dbReference type="EMBL" id="MDY2587129.1"/>
    </source>
</evidence>
<keyword evidence="1" id="KW-1133">Transmembrane helix</keyword>
<keyword evidence="1" id="KW-0812">Transmembrane</keyword>
<dbReference type="RefSeq" id="WP_320555501.1">
    <property type="nucleotide sequence ID" value="NZ_JAXDAE010000006.1"/>
</dbReference>
<feature type="transmembrane region" description="Helical" evidence="1">
    <location>
        <begin position="134"/>
        <end position="157"/>
    </location>
</feature>
<dbReference type="EMBL" id="JAXDAE010000006">
    <property type="protein sequence ID" value="MDY2587129.1"/>
    <property type="molecule type" value="Genomic_DNA"/>
</dbReference>